<proteinExistence type="predicted"/>
<protein>
    <submittedName>
        <fullName evidence="1">Uncharacterized protein</fullName>
    </submittedName>
</protein>
<keyword evidence="2" id="KW-1185">Reference proteome</keyword>
<name>A0A371J2M9_9FIRM</name>
<accession>A0A371J2M9</accession>
<evidence type="ECO:0000313" key="2">
    <source>
        <dbReference type="Proteomes" id="UP000215694"/>
    </source>
</evidence>
<dbReference type="EMBL" id="NOJY02000017">
    <property type="protein sequence ID" value="RDY26975.1"/>
    <property type="molecule type" value="Genomic_DNA"/>
</dbReference>
<dbReference type="AlphaFoldDB" id="A0A371J2M9"/>
<comment type="caution">
    <text evidence="1">The sequence shown here is derived from an EMBL/GenBank/DDBJ whole genome shotgun (WGS) entry which is preliminary data.</text>
</comment>
<sequence length="67" mass="8021">MKKYYNLLGLHINDVKEFFDNKNIHYSIKTIQDRKDQDRLTVPKVIKISEIDNNVELIMTYFSDSLN</sequence>
<reference evidence="1 2" key="1">
    <citation type="journal article" date="2017" name="Genome Announc.">
        <title>Draft Genome Sequence of Romboutsia weinsteinii sp. nov. Strain CCRI-19649(T) Isolated from Surface Water.</title>
        <authorList>
            <person name="Maheux A.F."/>
            <person name="Boudreau D.K."/>
            <person name="Berube E."/>
            <person name="Boissinot M."/>
            <person name="Cantin P."/>
            <person name="Raymond F."/>
            <person name="Corbeil J."/>
            <person name="Omar R.F."/>
            <person name="Bergeron M.G."/>
        </authorList>
    </citation>
    <scope>NUCLEOTIDE SEQUENCE [LARGE SCALE GENOMIC DNA]</scope>
    <source>
        <strain evidence="1 2">CCRI-19649</strain>
    </source>
</reference>
<dbReference type="Proteomes" id="UP000215694">
    <property type="component" value="Unassembled WGS sequence"/>
</dbReference>
<organism evidence="1 2">
    <name type="scientific">Romboutsia weinsteinii</name>
    <dbReference type="NCBI Taxonomy" id="2020949"/>
    <lineage>
        <taxon>Bacteria</taxon>
        <taxon>Bacillati</taxon>
        <taxon>Bacillota</taxon>
        <taxon>Clostridia</taxon>
        <taxon>Peptostreptococcales</taxon>
        <taxon>Peptostreptococcaceae</taxon>
        <taxon>Romboutsia</taxon>
    </lineage>
</organism>
<evidence type="ECO:0000313" key="1">
    <source>
        <dbReference type="EMBL" id="RDY26975.1"/>
    </source>
</evidence>
<gene>
    <name evidence="1" type="ORF">CHL78_010920</name>
</gene>